<name>G4TE80_SERID</name>
<dbReference type="EMBL" id="CAFZ01000059">
    <property type="protein sequence ID" value="CCA69633.1"/>
    <property type="molecule type" value="Genomic_DNA"/>
</dbReference>
<dbReference type="AlphaFoldDB" id="G4TE80"/>
<keyword evidence="7" id="KW-0663">Pyridoxal phosphate</keyword>
<dbReference type="InterPro" id="IPR004839">
    <property type="entry name" value="Aminotransferase_I/II_large"/>
</dbReference>
<comment type="similarity">
    <text evidence="4">Belongs to the class-II pyridoxal-phosphate-dependent aminotransferase family.</text>
</comment>
<dbReference type="OMA" id="RESHRND"/>
<dbReference type="GO" id="GO:0046513">
    <property type="term" value="P:ceramide biosynthetic process"/>
    <property type="evidence" value="ECO:0007669"/>
    <property type="project" value="TreeGrafter"/>
</dbReference>
<dbReference type="GO" id="GO:0005783">
    <property type="term" value="C:endoplasmic reticulum"/>
    <property type="evidence" value="ECO:0007669"/>
    <property type="project" value="TreeGrafter"/>
</dbReference>
<feature type="domain" description="Aminotransferase class I/classII large" evidence="11">
    <location>
        <begin position="206"/>
        <end position="472"/>
    </location>
</feature>
<dbReference type="GO" id="GO:0030170">
    <property type="term" value="F:pyridoxal phosphate binding"/>
    <property type="evidence" value="ECO:0007669"/>
    <property type="project" value="InterPro"/>
</dbReference>
<reference evidence="12 13" key="1">
    <citation type="journal article" date="2011" name="PLoS Pathog.">
        <title>Endophytic Life Strategies Decoded by Genome and Transcriptome Analyses of the Mutualistic Root Symbiont Piriformospora indica.</title>
        <authorList>
            <person name="Zuccaro A."/>
            <person name="Lahrmann U."/>
            <person name="Guldener U."/>
            <person name="Langen G."/>
            <person name="Pfiffi S."/>
            <person name="Biedenkopf D."/>
            <person name="Wong P."/>
            <person name="Samans B."/>
            <person name="Grimm C."/>
            <person name="Basiewicz M."/>
            <person name="Murat C."/>
            <person name="Martin F."/>
            <person name="Kogel K.H."/>
        </authorList>
    </citation>
    <scope>NUCLEOTIDE SEQUENCE [LARGE SCALE GENOMIC DNA]</scope>
    <source>
        <strain evidence="12 13">DSM 11827</strain>
    </source>
</reference>
<evidence type="ECO:0000313" key="13">
    <source>
        <dbReference type="Proteomes" id="UP000007148"/>
    </source>
</evidence>
<evidence type="ECO:0000256" key="6">
    <source>
        <dbReference type="ARBA" id="ARBA00022679"/>
    </source>
</evidence>
<dbReference type="PANTHER" id="PTHR13693:SF2">
    <property type="entry name" value="SERINE PALMITOYLTRANSFERASE 1"/>
    <property type="match status" value="1"/>
</dbReference>
<sequence length="603" mass="65579">MDSTSSHYPSAGEIQSVADQTLQPLFILLSYGFHQAQKGFNSIPGSAVLLRYIRESHRNDPGRTLLEVLLALFALWTLVQSRRRAERVAKSFVKLTEEEINELVEEWQPEPLVPELSEEALTAWSKTPIIVGPASSRPRVTNSIIDPSLALTPANPVLDPSLLATAKTKEVINLASFNFTTPPTTTSSSSPKGSAEPLPGTETAVATLRKYGLGSCGPPGFYGTMDVHIELERSIASFLGTESAIIYSQGFSTASSVIPSFCKRGDVIVADRGVNFIIQRGMQLSRSTICWYDHNSLRASPGSSSTSTLEGVLQHLEKEFKRKKKPLTRRFIVTEGLFADTGSLTDLPELLSIAEKYKYRVILDESFSIGTLGRTGRGLTELYNVPAERVDMIIGSLANTMSSAGGFCAGSTVMCEHQRINSTSFVFSAALPGLLATAANENISNFLRYPEMFSMLQDNVRAARGVLQGIDTMEILSHPVSPIIHLAIKAPSATSLSPSAAAPSHKPSNPSHLVIRDAPVYDVAKEEGLLQEVVDAALVQGVLITRAKRLYGESEDKAPLGQEWRVARPTVRLALSSSLTKKETEKAVTVVKNAWVKVINKRR</sequence>
<dbReference type="OrthoDB" id="3168162at2759"/>
<dbReference type="eggNOG" id="KOG1358">
    <property type="taxonomic scope" value="Eukaryota"/>
</dbReference>
<comment type="pathway">
    <text evidence="2">Lipid metabolism; sphingolipid metabolism.</text>
</comment>
<dbReference type="Proteomes" id="UP000007148">
    <property type="component" value="Unassembled WGS sequence"/>
</dbReference>
<dbReference type="SUPFAM" id="SSF53383">
    <property type="entry name" value="PLP-dependent transferases"/>
    <property type="match status" value="1"/>
</dbReference>
<dbReference type="STRING" id="1109443.G4TE80"/>
<keyword evidence="8" id="KW-0746">Sphingolipid metabolism</keyword>
<dbReference type="GO" id="GO:0046512">
    <property type="term" value="P:sphingosine biosynthetic process"/>
    <property type="evidence" value="ECO:0007669"/>
    <property type="project" value="TreeGrafter"/>
</dbReference>
<dbReference type="InterPro" id="IPR050087">
    <property type="entry name" value="AON_synthase_class-II"/>
</dbReference>
<dbReference type="FunCoup" id="G4TE80">
    <property type="interactions" value="604"/>
</dbReference>
<evidence type="ECO:0000256" key="8">
    <source>
        <dbReference type="ARBA" id="ARBA00022919"/>
    </source>
</evidence>
<evidence type="ECO:0000256" key="2">
    <source>
        <dbReference type="ARBA" id="ARBA00004760"/>
    </source>
</evidence>
<evidence type="ECO:0000256" key="1">
    <source>
        <dbReference type="ARBA" id="ARBA00001933"/>
    </source>
</evidence>
<dbReference type="GO" id="GO:0016020">
    <property type="term" value="C:membrane"/>
    <property type="evidence" value="ECO:0007669"/>
    <property type="project" value="GOC"/>
</dbReference>
<proteinExistence type="inferred from homology"/>
<evidence type="ECO:0000313" key="12">
    <source>
        <dbReference type="EMBL" id="CCA69633.1"/>
    </source>
</evidence>
<comment type="caution">
    <text evidence="12">The sequence shown here is derived from an EMBL/GenBank/DDBJ whole genome shotgun (WGS) entry which is preliminary data.</text>
</comment>
<comment type="pathway">
    <text evidence="3">Sphingolipid metabolism.</text>
</comment>
<keyword evidence="13" id="KW-1185">Reference proteome</keyword>
<dbReference type="PANTHER" id="PTHR13693">
    <property type="entry name" value="CLASS II AMINOTRANSFERASE/8-AMINO-7-OXONONANOATE SYNTHASE"/>
    <property type="match status" value="1"/>
</dbReference>
<evidence type="ECO:0000256" key="3">
    <source>
        <dbReference type="ARBA" id="ARBA00004991"/>
    </source>
</evidence>
<dbReference type="InterPro" id="IPR015424">
    <property type="entry name" value="PyrdxlP-dep_Trfase"/>
</dbReference>
<gene>
    <name evidence="12" type="ORF">PIIN_03572</name>
</gene>
<evidence type="ECO:0000256" key="7">
    <source>
        <dbReference type="ARBA" id="ARBA00022898"/>
    </source>
</evidence>
<organism evidence="12 13">
    <name type="scientific">Serendipita indica (strain DSM 11827)</name>
    <name type="common">Root endophyte fungus</name>
    <name type="synonym">Piriformospora indica</name>
    <dbReference type="NCBI Taxonomy" id="1109443"/>
    <lineage>
        <taxon>Eukaryota</taxon>
        <taxon>Fungi</taxon>
        <taxon>Dikarya</taxon>
        <taxon>Basidiomycota</taxon>
        <taxon>Agaricomycotina</taxon>
        <taxon>Agaricomycetes</taxon>
        <taxon>Sebacinales</taxon>
        <taxon>Serendipitaceae</taxon>
        <taxon>Serendipita</taxon>
    </lineage>
</organism>
<dbReference type="GO" id="GO:0004758">
    <property type="term" value="F:serine C-palmitoyltransferase activity"/>
    <property type="evidence" value="ECO:0007669"/>
    <property type="project" value="TreeGrafter"/>
</dbReference>
<keyword evidence="10" id="KW-0012">Acyltransferase</keyword>
<evidence type="ECO:0000256" key="5">
    <source>
        <dbReference type="ARBA" id="ARBA00013220"/>
    </source>
</evidence>
<dbReference type="Pfam" id="PF00155">
    <property type="entry name" value="Aminotran_1_2"/>
    <property type="match status" value="1"/>
</dbReference>
<evidence type="ECO:0000256" key="9">
    <source>
        <dbReference type="ARBA" id="ARBA00023098"/>
    </source>
</evidence>
<accession>G4TE80</accession>
<dbReference type="HOGENOM" id="CLU_015846_0_2_1"/>
<dbReference type="Gene3D" id="3.40.640.10">
    <property type="entry name" value="Type I PLP-dependent aspartate aminotransferase-like (Major domain)"/>
    <property type="match status" value="1"/>
</dbReference>
<dbReference type="InParanoid" id="G4TE80"/>
<comment type="cofactor">
    <cofactor evidence="1">
        <name>pyridoxal 5'-phosphate</name>
        <dbReference type="ChEBI" id="CHEBI:597326"/>
    </cofactor>
</comment>
<protein>
    <recommendedName>
        <fullName evidence="5">serine C-palmitoyltransferase</fullName>
        <ecNumber evidence="5">2.3.1.50</ecNumber>
    </recommendedName>
</protein>
<evidence type="ECO:0000259" key="11">
    <source>
        <dbReference type="Pfam" id="PF00155"/>
    </source>
</evidence>
<keyword evidence="9" id="KW-0443">Lipid metabolism</keyword>
<dbReference type="InterPro" id="IPR015421">
    <property type="entry name" value="PyrdxlP-dep_Trfase_major"/>
</dbReference>
<evidence type="ECO:0000256" key="10">
    <source>
        <dbReference type="ARBA" id="ARBA00023315"/>
    </source>
</evidence>
<keyword evidence="6 12" id="KW-0808">Transferase</keyword>
<dbReference type="EC" id="2.3.1.50" evidence="5"/>
<evidence type="ECO:0000256" key="4">
    <source>
        <dbReference type="ARBA" id="ARBA00008392"/>
    </source>
</evidence>